<reference evidence="5 6" key="1">
    <citation type="journal article" date="2023" name="Nat. Commun.">
        <title>Origin of minicircular mitochondrial genomes in red algae.</title>
        <authorList>
            <person name="Lee Y."/>
            <person name="Cho C.H."/>
            <person name="Lee Y.M."/>
            <person name="Park S.I."/>
            <person name="Yang J.H."/>
            <person name="West J.A."/>
            <person name="Bhattacharya D."/>
            <person name="Yoon H.S."/>
        </authorList>
    </citation>
    <scope>NUCLEOTIDE SEQUENCE [LARGE SCALE GENOMIC DNA]</scope>
    <source>
        <strain evidence="5 6">CCMP1338</strain>
        <tissue evidence="5">Whole cell</tissue>
    </source>
</reference>
<dbReference type="AlphaFoldDB" id="A0AAV8UTT7"/>
<proteinExistence type="inferred from homology"/>
<feature type="transmembrane region" description="Helical" evidence="4">
    <location>
        <begin position="176"/>
        <end position="195"/>
    </location>
</feature>
<keyword evidence="4" id="KW-0472">Membrane</keyword>
<evidence type="ECO:0000256" key="2">
    <source>
        <dbReference type="ARBA" id="ARBA00022448"/>
    </source>
</evidence>
<evidence type="ECO:0000256" key="3">
    <source>
        <dbReference type="ARBA" id="ARBA00023065"/>
    </source>
</evidence>
<dbReference type="PANTHER" id="PTHR45755">
    <property type="match status" value="1"/>
</dbReference>
<gene>
    <name evidence="5" type="ORF">NDN08_002471</name>
</gene>
<dbReference type="Proteomes" id="UP001157974">
    <property type="component" value="Unassembled WGS sequence"/>
</dbReference>
<organism evidence="5 6">
    <name type="scientific">Rhodosorus marinus</name>
    <dbReference type="NCBI Taxonomy" id="101924"/>
    <lineage>
        <taxon>Eukaryota</taxon>
        <taxon>Rhodophyta</taxon>
        <taxon>Stylonematophyceae</taxon>
        <taxon>Stylonematales</taxon>
        <taxon>Stylonemataceae</taxon>
        <taxon>Rhodosorus</taxon>
    </lineage>
</organism>
<keyword evidence="3" id="KW-0406">Ion transport</keyword>
<comment type="caution">
    <text evidence="5">The sequence shown here is derived from an EMBL/GenBank/DDBJ whole genome shotgun (WGS) entry which is preliminary data.</text>
</comment>
<feature type="transmembrane region" description="Helical" evidence="4">
    <location>
        <begin position="150"/>
        <end position="170"/>
    </location>
</feature>
<keyword evidence="6" id="KW-1185">Reference proteome</keyword>
<name>A0AAV8UTT7_9RHOD</name>
<dbReference type="GO" id="GO:0006882">
    <property type="term" value="P:intracellular zinc ion homeostasis"/>
    <property type="evidence" value="ECO:0007669"/>
    <property type="project" value="InterPro"/>
</dbReference>
<dbReference type="PANTHER" id="PTHR45755:SF4">
    <property type="entry name" value="ZINC TRANSPORTER 7"/>
    <property type="match status" value="1"/>
</dbReference>
<dbReference type="GO" id="GO:0005385">
    <property type="term" value="F:zinc ion transmembrane transporter activity"/>
    <property type="evidence" value="ECO:0007669"/>
    <property type="project" value="InterPro"/>
</dbReference>
<accession>A0AAV8UTT7</accession>
<evidence type="ECO:0000313" key="5">
    <source>
        <dbReference type="EMBL" id="KAJ8905970.1"/>
    </source>
</evidence>
<keyword evidence="2" id="KW-0813">Transport</keyword>
<keyword evidence="4" id="KW-1133">Transmembrane helix</keyword>
<evidence type="ECO:0000256" key="4">
    <source>
        <dbReference type="SAM" id="Phobius"/>
    </source>
</evidence>
<keyword evidence="4" id="KW-0812">Transmembrane</keyword>
<feature type="transmembrane region" description="Helical" evidence="4">
    <location>
        <begin position="42"/>
        <end position="61"/>
    </location>
</feature>
<feature type="transmembrane region" description="Helical" evidence="4">
    <location>
        <begin position="73"/>
        <end position="94"/>
    </location>
</feature>
<sequence length="289" mass="32560">MMRRTHRTWIYIFLYTILVVTRFVRGIRKGAADAISLASTEVLNLGAISFCIVADFSSSGVNREKNTYGNRRLHVLAALVLCVVIIVNLGLNLLEVLDDLSWLPDKESLWDKKEINMIQAAAGFVGMVLFRNSRGVIVNRAVDINRRGIYIHALSTFVEAFSTLLISFFTPNQHRMSLLLNVFGALATSIVVILIELPLMRFILQILLHATTSEQSISLRKRLVQLSNIPGLRDCEDVHFWTETEGIHICTMKIIVARDADAQSILASAFEIFDDLLDDLTIEVDLERD</sequence>
<dbReference type="GO" id="GO:0005794">
    <property type="term" value="C:Golgi apparatus"/>
    <property type="evidence" value="ECO:0007669"/>
    <property type="project" value="TreeGrafter"/>
</dbReference>
<dbReference type="InterPro" id="IPR045316">
    <property type="entry name" value="Msc2-like"/>
</dbReference>
<evidence type="ECO:0000256" key="1">
    <source>
        <dbReference type="ARBA" id="ARBA00008873"/>
    </source>
</evidence>
<evidence type="ECO:0000313" key="6">
    <source>
        <dbReference type="Proteomes" id="UP001157974"/>
    </source>
</evidence>
<dbReference type="EMBL" id="JAMWBK010000004">
    <property type="protein sequence ID" value="KAJ8905970.1"/>
    <property type="molecule type" value="Genomic_DNA"/>
</dbReference>
<comment type="similarity">
    <text evidence="1">Belongs to the cation diffusion facilitator (CDF) transporter (TC 2.A.4) family. SLC30A subfamily.</text>
</comment>
<evidence type="ECO:0008006" key="7">
    <source>
        <dbReference type="Google" id="ProtNLM"/>
    </source>
</evidence>
<protein>
    <recommendedName>
        <fullName evidence="7">Cation efflux protein cytoplasmic domain-containing protein</fullName>
    </recommendedName>
</protein>